<dbReference type="Proteomes" id="UP000509460">
    <property type="component" value="Chromosome"/>
</dbReference>
<evidence type="ECO:0000313" key="3">
    <source>
        <dbReference type="EMBL" id="BBM14068.1"/>
    </source>
</evidence>
<gene>
    <name evidence="5" type="ORF">BTN92_12870</name>
    <name evidence="3" type="ORF">EM151A_0830</name>
    <name evidence="4" type="ORF">HI921_05205</name>
</gene>
<dbReference type="InterPro" id="IPR031100">
    <property type="entry name" value="LOG_fam"/>
</dbReference>
<dbReference type="NCBIfam" id="TIGR00730">
    <property type="entry name" value="Rossman fold protein, TIGR00730 family"/>
    <property type="match status" value="1"/>
</dbReference>
<evidence type="ECO:0000256" key="2">
    <source>
        <dbReference type="RuleBase" id="RU363015"/>
    </source>
</evidence>
<dbReference type="EC" id="3.2.2.n1" evidence="2"/>
<dbReference type="EMBL" id="JABCAG010000010">
    <property type="protein sequence ID" value="NMP57867.1"/>
    <property type="molecule type" value="Genomic_DNA"/>
</dbReference>
<keyword evidence="2" id="KW-0203">Cytokinin biosynthesis</keyword>
<dbReference type="STRING" id="53346.A5802_001891"/>
<dbReference type="SUPFAM" id="SSF102405">
    <property type="entry name" value="MCP/YpsA-like"/>
    <property type="match status" value="1"/>
</dbReference>
<evidence type="ECO:0000313" key="5">
    <source>
        <dbReference type="EMBL" id="ONN41469.1"/>
    </source>
</evidence>
<sequence length="191" mass="21494">MKLTIFCGSRFGQDQKYILLAETIGKYMAEKQIELVYGGSDSGIMGVFSRTILQNGGQVTGIYPVGLFSEELPKTDVTTFIPTETIDKRKELLFEKGEAVLVFPGGLGTLEEFSQLLSWMAIGLVPEKPIGILDVHGYYSGLKELIRNFAREGFMAEKWLNHLYFSNDPFELIDQLCATEKQTKSMMQEIK</sequence>
<evidence type="ECO:0000313" key="8">
    <source>
        <dbReference type="Proteomes" id="UP000557857"/>
    </source>
</evidence>
<comment type="similarity">
    <text evidence="1 2">Belongs to the LOG family.</text>
</comment>
<dbReference type="OrthoDB" id="9801098at2"/>
<dbReference type="Proteomes" id="UP000189299">
    <property type="component" value="Unassembled WGS sequence"/>
</dbReference>
<evidence type="ECO:0000313" key="4">
    <source>
        <dbReference type="EMBL" id="NMP57867.1"/>
    </source>
</evidence>
<protein>
    <recommendedName>
        <fullName evidence="2">Cytokinin riboside 5'-monophosphate phosphoribohydrolase</fullName>
        <ecNumber evidence="2">3.2.2.n1</ecNumber>
    </recommendedName>
</protein>
<dbReference type="PANTHER" id="PTHR31223">
    <property type="entry name" value="LOG FAMILY PROTEIN YJL055W"/>
    <property type="match status" value="1"/>
</dbReference>
<accession>A0A1V2UEC3</accession>
<reference evidence="4 8" key="3">
    <citation type="submission" date="2020-04" db="EMBL/GenBank/DDBJ databases">
        <authorList>
            <person name="Abaymova A."/>
            <person name="Teymurazov M."/>
            <person name="Tazyna O."/>
            <person name="Chatushin Y."/>
            <person name="Svetoch E."/>
            <person name="Pereligyn V."/>
            <person name="Pohylenko V."/>
            <person name="Platonov M."/>
            <person name="Kartsev N."/>
            <person name="Skryabin Y."/>
            <person name="Sizova A."/>
            <person name="Solomentsev V."/>
            <person name="Kislichkina A."/>
            <person name="Bogun A."/>
        </authorList>
    </citation>
    <scope>NUCLEOTIDE SEQUENCE [LARGE SCALE GENOMIC DNA]</scope>
    <source>
        <strain evidence="4">SCPM-O-B-8398</strain>
        <strain evidence="8">SCPM-O-B-8398 (E28)</strain>
    </source>
</reference>
<evidence type="ECO:0000313" key="7">
    <source>
        <dbReference type="Proteomes" id="UP000509460"/>
    </source>
</evidence>
<proteinExistence type="inferred from homology"/>
<dbReference type="Pfam" id="PF03641">
    <property type="entry name" value="Lysine_decarbox"/>
    <property type="match status" value="1"/>
</dbReference>
<reference evidence="5 6" key="1">
    <citation type="submission" date="2016-12" db="EMBL/GenBank/DDBJ databases">
        <authorList>
            <person name="Song W.-J."/>
            <person name="Kurnit D.M."/>
        </authorList>
    </citation>
    <scope>NUCLEOTIDE SEQUENCE [LARGE SCALE GENOMIC DNA]</scope>
    <source>
        <strain evidence="5 6">CGB1038-1_S1</strain>
    </source>
</reference>
<reference evidence="3 7" key="2">
    <citation type="submission" date="2019-07" db="EMBL/GenBank/DDBJ databases">
        <title>antibiotic susceptibility of plant-derived lactic acid bacteria.</title>
        <authorList>
            <person name="Sugiyama M."/>
            <person name="Noda M."/>
        </authorList>
    </citation>
    <scope>NUCLEOTIDE SEQUENCE [LARGE SCALE GENOMIC DNA]</scope>
    <source>
        <strain evidence="3 7">15-1A</strain>
    </source>
</reference>
<dbReference type="Proteomes" id="UP000557857">
    <property type="component" value="Unassembled WGS sequence"/>
</dbReference>
<dbReference type="GO" id="GO:0005829">
    <property type="term" value="C:cytosol"/>
    <property type="evidence" value="ECO:0007669"/>
    <property type="project" value="TreeGrafter"/>
</dbReference>
<dbReference type="AlphaFoldDB" id="A0A1V2UEC3"/>
<dbReference type="GO" id="GO:0016799">
    <property type="term" value="F:hydrolase activity, hydrolyzing N-glycosyl compounds"/>
    <property type="evidence" value="ECO:0007669"/>
    <property type="project" value="TreeGrafter"/>
</dbReference>
<dbReference type="InterPro" id="IPR005269">
    <property type="entry name" value="LOG"/>
</dbReference>
<evidence type="ECO:0000256" key="1">
    <source>
        <dbReference type="ARBA" id="ARBA00006763"/>
    </source>
</evidence>
<dbReference type="EMBL" id="MSTR01000014">
    <property type="protein sequence ID" value="ONN41469.1"/>
    <property type="molecule type" value="Genomic_DNA"/>
</dbReference>
<name>A0A1V2UEC3_ENTMU</name>
<dbReference type="Gene3D" id="3.40.50.450">
    <property type="match status" value="1"/>
</dbReference>
<dbReference type="RefSeq" id="WP_023520143.1">
    <property type="nucleotide sequence ID" value="NZ_AP019810.1"/>
</dbReference>
<evidence type="ECO:0000313" key="6">
    <source>
        <dbReference type="Proteomes" id="UP000189299"/>
    </source>
</evidence>
<keyword evidence="2" id="KW-0378">Hydrolase</keyword>
<dbReference type="PANTHER" id="PTHR31223:SF70">
    <property type="entry name" value="LOG FAMILY PROTEIN YJL055W"/>
    <property type="match status" value="1"/>
</dbReference>
<dbReference type="GO" id="GO:0009691">
    <property type="term" value="P:cytokinin biosynthetic process"/>
    <property type="evidence" value="ECO:0007669"/>
    <property type="project" value="UniProtKB-UniRule"/>
</dbReference>
<dbReference type="EMBL" id="AP019810">
    <property type="protein sequence ID" value="BBM14068.1"/>
    <property type="molecule type" value="Genomic_DNA"/>
</dbReference>
<organism evidence="5 6">
    <name type="scientific">Enterococcus mundtii</name>
    <dbReference type="NCBI Taxonomy" id="53346"/>
    <lineage>
        <taxon>Bacteria</taxon>
        <taxon>Bacillati</taxon>
        <taxon>Bacillota</taxon>
        <taxon>Bacilli</taxon>
        <taxon>Lactobacillales</taxon>
        <taxon>Enterococcaceae</taxon>
        <taxon>Enterococcus</taxon>
    </lineage>
</organism>